<accession>A0ABY8FJN0</accession>
<dbReference type="PROSITE" id="PS51257">
    <property type="entry name" value="PROKAR_LIPOPROTEIN"/>
    <property type="match status" value="1"/>
</dbReference>
<protein>
    <recommendedName>
        <fullName evidence="5">Secretin/TonB short N-terminal domain-containing protein</fullName>
    </recommendedName>
</protein>
<dbReference type="RefSeq" id="WP_110690640.1">
    <property type="nucleotide sequence ID" value="NZ_CP035631.1"/>
</dbReference>
<reference evidence="3 4" key="1">
    <citation type="submission" date="2019-01" db="EMBL/GenBank/DDBJ databases">
        <title>Genome sequence of Salinicola endophyticus REST5.</title>
        <authorList>
            <person name="Nascimento F.X."/>
        </authorList>
    </citation>
    <scope>NUCLEOTIDE SEQUENCE [LARGE SCALE GENOMIC DNA]</scope>
    <source>
        <strain evidence="3 4">REST5</strain>
    </source>
</reference>
<evidence type="ECO:0000256" key="1">
    <source>
        <dbReference type="SAM" id="MobiDB-lite"/>
    </source>
</evidence>
<keyword evidence="4" id="KW-1185">Reference proteome</keyword>
<feature type="chain" id="PRO_5046526787" description="Secretin/TonB short N-terminal domain-containing protein" evidence="2">
    <location>
        <begin position="33"/>
        <end position="121"/>
    </location>
</feature>
<dbReference type="Proteomes" id="UP001321526">
    <property type="component" value="Chromosome"/>
</dbReference>
<feature type="signal peptide" evidence="2">
    <location>
        <begin position="1"/>
        <end position="32"/>
    </location>
</feature>
<proteinExistence type="predicted"/>
<evidence type="ECO:0000313" key="4">
    <source>
        <dbReference type="Proteomes" id="UP001321526"/>
    </source>
</evidence>
<keyword evidence="2" id="KW-0732">Signal</keyword>
<sequence>MRRRLAVLAAGLVSATLLGGCAPAPTASSASAAPEASAAATPRGACDKPAANPIPSQRFDETVQQLAHATGCFIDTDLARTGAVRVHAVSEAMSIRQALEKALAGTSLDIVAQTSNRITVR</sequence>
<name>A0ABY8FJN0_9GAMM</name>
<feature type="compositionally biased region" description="Low complexity" evidence="1">
    <location>
        <begin position="25"/>
        <end position="42"/>
    </location>
</feature>
<evidence type="ECO:0000256" key="2">
    <source>
        <dbReference type="SAM" id="SignalP"/>
    </source>
</evidence>
<gene>
    <name evidence="3" type="ORF">EVC62_12455</name>
</gene>
<evidence type="ECO:0000313" key="3">
    <source>
        <dbReference type="EMBL" id="WFF42250.1"/>
    </source>
</evidence>
<evidence type="ECO:0008006" key="5">
    <source>
        <dbReference type="Google" id="ProtNLM"/>
    </source>
</evidence>
<dbReference type="Gene3D" id="3.55.50.30">
    <property type="match status" value="1"/>
</dbReference>
<organism evidence="3 4">
    <name type="scientific">Salinicola endophyticus</name>
    <dbReference type="NCBI Taxonomy" id="1949083"/>
    <lineage>
        <taxon>Bacteria</taxon>
        <taxon>Pseudomonadati</taxon>
        <taxon>Pseudomonadota</taxon>
        <taxon>Gammaproteobacteria</taxon>
        <taxon>Oceanospirillales</taxon>
        <taxon>Halomonadaceae</taxon>
        <taxon>Salinicola</taxon>
    </lineage>
</organism>
<dbReference type="EMBL" id="CP035631">
    <property type="protein sequence ID" value="WFF42250.1"/>
    <property type="molecule type" value="Genomic_DNA"/>
</dbReference>
<feature type="region of interest" description="Disordered" evidence="1">
    <location>
        <begin position="25"/>
        <end position="55"/>
    </location>
</feature>